<evidence type="ECO:0000256" key="2">
    <source>
        <dbReference type="ARBA" id="ARBA00004667"/>
    </source>
</evidence>
<evidence type="ECO:0000259" key="13">
    <source>
        <dbReference type="Pfam" id="PF08029"/>
    </source>
</evidence>
<comment type="similarity">
    <text evidence="3 11">Belongs to the ATP phosphoribosyltransferase family. Long subfamily.</text>
</comment>
<dbReference type="PANTHER" id="PTHR21403">
    <property type="entry name" value="ATP PHOSPHORIBOSYLTRANSFERASE ATP-PRTASE"/>
    <property type="match status" value="1"/>
</dbReference>
<dbReference type="Gene3D" id="3.40.190.10">
    <property type="entry name" value="Periplasmic binding protein-like II"/>
    <property type="match status" value="2"/>
</dbReference>
<evidence type="ECO:0000256" key="5">
    <source>
        <dbReference type="ARBA" id="ARBA00020998"/>
    </source>
</evidence>
<name>A0ABT1HUW7_STRSD</name>
<comment type="function">
    <text evidence="10 11">Catalyzes the condensation of ATP and 5-phosphoribose 1-diphosphate to form N'-(5'-phosphoribosyl)-ATP (PR-ATP). Has a crucial role in the pathway because the rate of histidine biosynthesis seems to be controlled primarily by regulation of HisG enzymatic activity.</text>
</comment>
<evidence type="ECO:0000256" key="6">
    <source>
        <dbReference type="ARBA" id="ARBA00022605"/>
    </source>
</evidence>
<dbReference type="EMBL" id="JAMTCP010000015">
    <property type="protein sequence ID" value="MCP2259324.1"/>
    <property type="molecule type" value="Genomic_DNA"/>
</dbReference>
<evidence type="ECO:0000256" key="8">
    <source>
        <dbReference type="ARBA" id="ARBA00022679"/>
    </source>
</evidence>
<dbReference type="Pfam" id="PF08029">
    <property type="entry name" value="HisG_C"/>
    <property type="match status" value="1"/>
</dbReference>
<dbReference type="SUPFAM" id="SSF53850">
    <property type="entry name" value="Periplasmic binding protein-like II"/>
    <property type="match status" value="1"/>
</dbReference>
<evidence type="ECO:0000256" key="11">
    <source>
        <dbReference type="HAMAP-Rule" id="MF_00079"/>
    </source>
</evidence>
<dbReference type="Gene3D" id="3.30.70.120">
    <property type="match status" value="1"/>
</dbReference>
<comment type="subcellular location">
    <subcellularLocation>
        <location evidence="11">Cytoplasm</location>
    </subcellularLocation>
</comment>
<keyword evidence="11" id="KW-0963">Cytoplasm</keyword>
<dbReference type="InterPro" id="IPR015867">
    <property type="entry name" value="N-reg_PII/ATP_PRibTrfase_C"/>
</dbReference>
<evidence type="ECO:0000313" key="15">
    <source>
        <dbReference type="Proteomes" id="UP001205311"/>
    </source>
</evidence>
<sequence>MTLRIAVPNKGSLSAKAIELLLDAGYRAHRRNRELRVTDSANDITFFFQRPKDIATYVGSGDLEVGITGLDLLTNSAAPARPILDLGFARSEFRFAAPPGTITSVPELQGRRVATSFPVLVEKHLADHGVRVELIRLDGAVENAIELGVADAIADVVETGESLRSAGLVPFGEPVMRSQAILIQSTRRAYTDDQAVAIQALTRRLRGVLDSRLYAVMDYNCPKAVLDRACALTPGIESPTISPMADRGWVAVRSLVRRDEAQRVMDELEAIGAKAILVTALEGCRITPAP</sequence>
<dbReference type="GO" id="GO:0016757">
    <property type="term" value="F:glycosyltransferase activity"/>
    <property type="evidence" value="ECO:0007669"/>
    <property type="project" value="UniProtKB-KW"/>
</dbReference>
<evidence type="ECO:0000256" key="1">
    <source>
        <dbReference type="ARBA" id="ARBA00000915"/>
    </source>
</evidence>
<accession>A0ABT1HUW7</accession>
<evidence type="ECO:0000256" key="9">
    <source>
        <dbReference type="ARBA" id="ARBA00023102"/>
    </source>
</evidence>
<keyword evidence="6 11" id="KW-0028">Amino-acid biosynthesis</keyword>
<keyword evidence="9 11" id="KW-0368">Histidine biosynthesis</keyword>
<organism evidence="14 15">
    <name type="scientific">Streptoalloteichus tenebrarius (strain ATCC 17920 / DSM 40477 / JCM 4838 / CBS 697.72 / NBRC 16177 / NCIMB 11028 / NRRL B-12390 / A12253. 1 / ISP 5477)</name>
    <name type="common">Streptomyces tenebrarius</name>
    <dbReference type="NCBI Taxonomy" id="1933"/>
    <lineage>
        <taxon>Bacteria</taxon>
        <taxon>Bacillati</taxon>
        <taxon>Actinomycetota</taxon>
        <taxon>Actinomycetes</taxon>
        <taxon>Pseudonocardiales</taxon>
        <taxon>Pseudonocardiaceae</taxon>
        <taxon>Streptoalloteichus</taxon>
    </lineage>
</organism>
<dbReference type="HAMAP" id="MF_00079">
    <property type="entry name" value="HisG_Long"/>
    <property type="match status" value="1"/>
</dbReference>
<dbReference type="InterPro" id="IPR011322">
    <property type="entry name" value="N-reg_PII-like_a/b"/>
</dbReference>
<evidence type="ECO:0000256" key="3">
    <source>
        <dbReference type="ARBA" id="ARBA00007955"/>
    </source>
</evidence>
<evidence type="ECO:0000256" key="7">
    <source>
        <dbReference type="ARBA" id="ARBA00022676"/>
    </source>
</evidence>
<dbReference type="InterPro" id="IPR013820">
    <property type="entry name" value="ATP_PRibTrfase_cat"/>
</dbReference>
<keyword evidence="11" id="KW-0067">ATP-binding</keyword>
<dbReference type="InterPro" id="IPR013115">
    <property type="entry name" value="HisG_C"/>
</dbReference>
<comment type="activity regulation">
    <text evidence="11">Feedback inhibited by histidine.</text>
</comment>
<keyword evidence="15" id="KW-1185">Reference proteome</keyword>
<dbReference type="EC" id="2.4.2.17" evidence="4 11"/>
<gene>
    <name evidence="11" type="primary">hisG</name>
    <name evidence="14" type="ORF">LX15_003025</name>
</gene>
<dbReference type="InterPro" id="IPR001348">
    <property type="entry name" value="ATP_PRibTrfase_HisG"/>
</dbReference>
<dbReference type="Pfam" id="PF01634">
    <property type="entry name" value="HisG"/>
    <property type="match status" value="1"/>
</dbReference>
<keyword evidence="11" id="KW-0547">Nucleotide-binding</keyword>
<comment type="cofactor">
    <cofactor evidence="11">
        <name>Mg(2+)</name>
        <dbReference type="ChEBI" id="CHEBI:18420"/>
    </cofactor>
</comment>
<keyword evidence="11" id="KW-0460">Magnesium</keyword>
<reference evidence="14 15" key="1">
    <citation type="submission" date="2022-06" db="EMBL/GenBank/DDBJ databases">
        <title>Genomic Encyclopedia of Archaeal and Bacterial Type Strains, Phase II (KMG-II): from individual species to whole genera.</title>
        <authorList>
            <person name="Goeker M."/>
        </authorList>
    </citation>
    <scope>NUCLEOTIDE SEQUENCE [LARGE SCALE GENOMIC DNA]</scope>
    <source>
        <strain evidence="14 15">DSM 40477</strain>
    </source>
</reference>
<evidence type="ECO:0000313" key="14">
    <source>
        <dbReference type="EMBL" id="MCP2259324.1"/>
    </source>
</evidence>
<keyword evidence="11" id="KW-0479">Metal-binding</keyword>
<evidence type="ECO:0000259" key="12">
    <source>
        <dbReference type="Pfam" id="PF01634"/>
    </source>
</evidence>
<feature type="domain" description="ATP phosphoribosyltransferase catalytic" evidence="12">
    <location>
        <begin position="50"/>
        <end position="207"/>
    </location>
</feature>
<dbReference type="NCBIfam" id="TIGR03455">
    <property type="entry name" value="HisG_C-term"/>
    <property type="match status" value="1"/>
</dbReference>
<dbReference type="InterPro" id="IPR020621">
    <property type="entry name" value="ATP-PRT_HisG_long"/>
</dbReference>
<evidence type="ECO:0000256" key="10">
    <source>
        <dbReference type="ARBA" id="ARBA00024861"/>
    </source>
</evidence>
<keyword evidence="7 11" id="KW-0328">Glycosyltransferase</keyword>
<dbReference type="Proteomes" id="UP001205311">
    <property type="component" value="Unassembled WGS sequence"/>
</dbReference>
<dbReference type="SUPFAM" id="SSF54913">
    <property type="entry name" value="GlnB-like"/>
    <property type="match status" value="1"/>
</dbReference>
<comment type="pathway">
    <text evidence="2 11">Amino-acid biosynthesis; L-histidine biosynthesis; L-histidine from 5-phospho-alpha-D-ribose 1-diphosphate: step 1/9.</text>
</comment>
<protein>
    <recommendedName>
        <fullName evidence="5 11">ATP phosphoribosyltransferase</fullName>
        <shortName evidence="11">ATP-PRT</shortName>
        <shortName evidence="11">ATP-PRTase</shortName>
        <ecNumber evidence="4 11">2.4.2.17</ecNumber>
    </recommendedName>
</protein>
<proteinExistence type="inferred from homology"/>
<evidence type="ECO:0000256" key="4">
    <source>
        <dbReference type="ARBA" id="ARBA00011946"/>
    </source>
</evidence>
<keyword evidence="8 11" id="KW-0808">Transferase</keyword>
<comment type="catalytic activity">
    <reaction evidence="1 11">
        <text>1-(5-phospho-beta-D-ribosyl)-ATP + diphosphate = 5-phospho-alpha-D-ribose 1-diphosphate + ATP</text>
        <dbReference type="Rhea" id="RHEA:18473"/>
        <dbReference type="ChEBI" id="CHEBI:30616"/>
        <dbReference type="ChEBI" id="CHEBI:33019"/>
        <dbReference type="ChEBI" id="CHEBI:58017"/>
        <dbReference type="ChEBI" id="CHEBI:73183"/>
        <dbReference type="EC" id="2.4.2.17"/>
    </reaction>
</comment>
<dbReference type="PANTHER" id="PTHR21403:SF8">
    <property type="entry name" value="ATP PHOSPHORIBOSYLTRANSFERASE"/>
    <property type="match status" value="1"/>
</dbReference>
<dbReference type="RefSeq" id="WP_253670222.1">
    <property type="nucleotide sequence ID" value="NZ_JAMTCP010000015.1"/>
</dbReference>
<dbReference type="NCBIfam" id="TIGR00070">
    <property type="entry name" value="hisG"/>
    <property type="match status" value="1"/>
</dbReference>
<feature type="domain" description="Histidine biosynthesis HisG C-terminal" evidence="13">
    <location>
        <begin position="214"/>
        <end position="282"/>
    </location>
</feature>
<comment type="caution">
    <text evidence="14">The sequence shown here is derived from an EMBL/GenBank/DDBJ whole genome shotgun (WGS) entry which is preliminary data.</text>
</comment>